<protein>
    <submittedName>
        <fullName evidence="8">Two component transcriptional regulator, winged helix family</fullName>
    </submittedName>
</protein>
<feature type="modified residue" description="4-aspartylphosphate" evidence="4">
    <location>
        <position position="52"/>
    </location>
</feature>
<keyword evidence="9" id="KW-1185">Reference proteome</keyword>
<evidence type="ECO:0000313" key="8">
    <source>
        <dbReference type="EMBL" id="AEI15489.1"/>
    </source>
</evidence>
<dbReference type="GO" id="GO:0032993">
    <property type="term" value="C:protein-DNA complex"/>
    <property type="evidence" value="ECO:0007669"/>
    <property type="project" value="TreeGrafter"/>
</dbReference>
<dbReference type="Gene3D" id="3.40.50.2300">
    <property type="match status" value="1"/>
</dbReference>
<dbReference type="KEGG" id="fsi:Flexsi_1851"/>
<feature type="DNA-binding region" description="OmpR/PhoB-type" evidence="5">
    <location>
        <begin position="128"/>
        <end position="223"/>
    </location>
</feature>
<dbReference type="InterPro" id="IPR039420">
    <property type="entry name" value="WalR-like"/>
</dbReference>
<dbReference type="InterPro" id="IPR011006">
    <property type="entry name" value="CheY-like_superfamily"/>
</dbReference>
<dbReference type="Gene3D" id="6.10.250.690">
    <property type="match status" value="1"/>
</dbReference>
<feature type="domain" description="Response regulatory" evidence="6">
    <location>
        <begin position="3"/>
        <end position="119"/>
    </location>
</feature>
<proteinExistence type="predicted"/>
<dbReference type="PANTHER" id="PTHR48111">
    <property type="entry name" value="REGULATOR OF RPOS"/>
    <property type="match status" value="1"/>
</dbReference>
<dbReference type="STRING" id="717231.Flexsi_1851"/>
<dbReference type="eggNOG" id="COG0745">
    <property type="taxonomic scope" value="Bacteria"/>
</dbReference>
<dbReference type="SMART" id="SM00448">
    <property type="entry name" value="REC"/>
    <property type="match status" value="1"/>
</dbReference>
<dbReference type="CDD" id="cd00383">
    <property type="entry name" value="trans_reg_C"/>
    <property type="match status" value="1"/>
</dbReference>
<reference evidence="8 9" key="1">
    <citation type="journal article" date="2011" name="Stand. Genomic Sci.">
        <title>Genome sequence of the moderately thermophilic halophile Flexistipes sinusarabici strain (MAS10).</title>
        <authorList>
            <person name="Lapidus A."/>
            <person name="Chertkov O."/>
            <person name="Nolan M."/>
            <person name="Lucas S."/>
            <person name="Hammon N."/>
            <person name="Deshpande S."/>
            <person name="Cheng J.F."/>
            <person name="Tapia R."/>
            <person name="Han C."/>
            <person name="Goodwin L."/>
            <person name="Pitluck S."/>
            <person name="Liolios K."/>
            <person name="Pagani I."/>
            <person name="Ivanova N."/>
            <person name="Huntemann M."/>
            <person name="Mavromatis K."/>
            <person name="Mikhailova N."/>
            <person name="Pati A."/>
            <person name="Chen A."/>
            <person name="Palaniappan K."/>
            <person name="Land M."/>
            <person name="Hauser L."/>
            <person name="Brambilla E.M."/>
            <person name="Rohde M."/>
            <person name="Abt B."/>
            <person name="Spring S."/>
            <person name="Goker M."/>
            <person name="Bristow J."/>
            <person name="Eisen J.A."/>
            <person name="Markowitz V."/>
            <person name="Hugenholtz P."/>
            <person name="Kyrpides N.C."/>
            <person name="Klenk H.P."/>
            <person name="Woyke T."/>
        </authorList>
    </citation>
    <scope>NUCLEOTIDE SEQUENCE [LARGE SCALE GENOMIC DNA]</scope>
    <source>
        <strain evidence="9">DSM 4947 / MAS 10</strain>
    </source>
</reference>
<dbReference type="SUPFAM" id="SSF52172">
    <property type="entry name" value="CheY-like"/>
    <property type="match status" value="1"/>
</dbReference>
<name>F8E3Y7_FLESM</name>
<dbReference type="GO" id="GO:0000976">
    <property type="term" value="F:transcription cis-regulatory region binding"/>
    <property type="evidence" value="ECO:0007669"/>
    <property type="project" value="TreeGrafter"/>
</dbReference>
<dbReference type="AlphaFoldDB" id="F8E3Y7"/>
<dbReference type="PROSITE" id="PS50110">
    <property type="entry name" value="RESPONSE_REGULATORY"/>
    <property type="match status" value="1"/>
</dbReference>
<evidence type="ECO:0000259" key="7">
    <source>
        <dbReference type="PROSITE" id="PS51755"/>
    </source>
</evidence>
<dbReference type="GO" id="GO:0006355">
    <property type="term" value="P:regulation of DNA-templated transcription"/>
    <property type="evidence" value="ECO:0007669"/>
    <property type="project" value="InterPro"/>
</dbReference>
<feature type="domain" description="OmpR/PhoB-type" evidence="7">
    <location>
        <begin position="128"/>
        <end position="223"/>
    </location>
</feature>
<evidence type="ECO:0000256" key="5">
    <source>
        <dbReference type="PROSITE-ProRule" id="PRU01091"/>
    </source>
</evidence>
<keyword evidence="2" id="KW-0902">Two-component regulatory system</keyword>
<dbReference type="PANTHER" id="PTHR48111:SF40">
    <property type="entry name" value="PHOSPHATE REGULON TRANSCRIPTIONAL REGULATORY PROTEIN PHOB"/>
    <property type="match status" value="1"/>
</dbReference>
<dbReference type="SMART" id="SM00862">
    <property type="entry name" value="Trans_reg_C"/>
    <property type="match status" value="1"/>
</dbReference>
<dbReference type="InterPro" id="IPR001867">
    <property type="entry name" value="OmpR/PhoB-type_DNA-bd"/>
</dbReference>
<dbReference type="Gene3D" id="1.10.10.10">
    <property type="entry name" value="Winged helix-like DNA-binding domain superfamily/Winged helix DNA-binding domain"/>
    <property type="match status" value="1"/>
</dbReference>
<dbReference type="EMBL" id="CP002858">
    <property type="protein sequence ID" value="AEI15489.1"/>
    <property type="molecule type" value="Genomic_DNA"/>
</dbReference>
<keyword evidence="1 4" id="KW-0597">Phosphoprotein</keyword>
<dbReference type="OrthoDB" id="9790442at2"/>
<evidence type="ECO:0000256" key="4">
    <source>
        <dbReference type="PROSITE-ProRule" id="PRU00169"/>
    </source>
</evidence>
<dbReference type="GO" id="GO:0005829">
    <property type="term" value="C:cytosol"/>
    <property type="evidence" value="ECO:0007669"/>
    <property type="project" value="TreeGrafter"/>
</dbReference>
<dbReference type="Pfam" id="PF00072">
    <property type="entry name" value="Response_reg"/>
    <property type="match status" value="1"/>
</dbReference>
<dbReference type="InterPro" id="IPR001789">
    <property type="entry name" value="Sig_transdc_resp-reg_receiver"/>
</dbReference>
<dbReference type="HOGENOM" id="CLU_000445_30_4_0"/>
<dbReference type="GO" id="GO:0000156">
    <property type="term" value="F:phosphorelay response regulator activity"/>
    <property type="evidence" value="ECO:0007669"/>
    <property type="project" value="TreeGrafter"/>
</dbReference>
<dbReference type="InterPro" id="IPR036388">
    <property type="entry name" value="WH-like_DNA-bd_sf"/>
</dbReference>
<organism evidence="8 9">
    <name type="scientific">Flexistipes sinusarabici (strain ATCC 49648 / DSM 4947 / MAS 10)</name>
    <dbReference type="NCBI Taxonomy" id="717231"/>
    <lineage>
        <taxon>Bacteria</taxon>
        <taxon>Pseudomonadati</taxon>
        <taxon>Deferribacterota</taxon>
        <taxon>Deferribacteres</taxon>
        <taxon>Deferribacterales</taxon>
        <taxon>Flexistipitaceae</taxon>
        <taxon>Flexistipes</taxon>
    </lineage>
</organism>
<dbReference type="PROSITE" id="PS51755">
    <property type="entry name" value="OMPR_PHOB"/>
    <property type="match status" value="1"/>
</dbReference>
<evidence type="ECO:0000256" key="2">
    <source>
        <dbReference type="ARBA" id="ARBA00023012"/>
    </source>
</evidence>
<gene>
    <name evidence="8" type="ordered locus">Flexsi_1851</name>
</gene>
<evidence type="ECO:0000313" key="9">
    <source>
        <dbReference type="Proteomes" id="UP000006621"/>
    </source>
</evidence>
<evidence type="ECO:0000256" key="3">
    <source>
        <dbReference type="ARBA" id="ARBA00023125"/>
    </source>
</evidence>
<reference evidence="9" key="2">
    <citation type="submission" date="2011-06" db="EMBL/GenBank/DDBJ databases">
        <title>The complete genome of Flexistipes sinusarabici DSM 4947.</title>
        <authorList>
            <person name="Lucas S."/>
            <person name="Han J."/>
            <person name="Lapidus A."/>
            <person name="Bruce D."/>
            <person name="Goodwin L."/>
            <person name="Pitluck S."/>
            <person name="Peters L."/>
            <person name="Kyrpides N."/>
            <person name="Mavromatis K."/>
            <person name="Ivanova N."/>
            <person name="Mikhailova N."/>
            <person name="Chertkov O."/>
            <person name="Detter J.C."/>
            <person name="Tapia R."/>
            <person name="Han C."/>
            <person name="Land M."/>
            <person name="Hauser L."/>
            <person name="Markowitz V."/>
            <person name="Cheng J.-F."/>
            <person name="Hugenholtz P."/>
            <person name="Woyke T."/>
            <person name="Wu D."/>
            <person name="Spring S."/>
            <person name="Schroeder M."/>
            <person name="Brambilla E."/>
            <person name="Klenk H.-P."/>
            <person name="Eisen J.A."/>
        </authorList>
    </citation>
    <scope>NUCLEOTIDE SEQUENCE [LARGE SCALE GENOMIC DNA]</scope>
    <source>
        <strain evidence="9">DSM 4947 / MAS 10</strain>
    </source>
</reference>
<evidence type="ECO:0000259" key="6">
    <source>
        <dbReference type="PROSITE" id="PS50110"/>
    </source>
</evidence>
<dbReference type="Proteomes" id="UP000006621">
    <property type="component" value="Chromosome"/>
</dbReference>
<sequence length="223" mass="25535">MSNILLIEDEHSLREIITFNLKNAGHEVVDTDNANDALIIIEDFIPEIILLDIMLPGLKGGQFLNLIRSNPKYHDIPVIIISAKSSEDDIVRLLEAGADDYLTKPFSIKVLLAKIRVMLKRSPAMTDKKVIEYNNILVDQNNYRVYCNNSEITLTHKEFELLTLFLKHPRRVFTRNQLLSTVWGYESDVFTRTVDSHISSLRKKLGEKGNIIKSIPKIGYKVE</sequence>
<evidence type="ECO:0000256" key="1">
    <source>
        <dbReference type="ARBA" id="ARBA00022553"/>
    </source>
</evidence>
<dbReference type="Pfam" id="PF00486">
    <property type="entry name" value="Trans_reg_C"/>
    <property type="match status" value="1"/>
</dbReference>
<keyword evidence="3 5" id="KW-0238">DNA-binding</keyword>
<dbReference type="RefSeq" id="WP_013886956.1">
    <property type="nucleotide sequence ID" value="NC_015672.1"/>
</dbReference>
<accession>F8E3Y7</accession>